<dbReference type="PANTHER" id="PTHR43215:SF14">
    <property type="entry name" value="RADIAL SPOKE HEAD 1 HOMOLOG"/>
    <property type="match status" value="1"/>
</dbReference>
<protein>
    <recommendedName>
        <fullName evidence="2">Protein kinase domain-containing protein</fullName>
    </recommendedName>
</protein>
<comment type="caution">
    <text evidence="3">The sequence shown here is derived from an EMBL/GenBank/DDBJ whole genome shotgun (WGS) entry which is preliminary data.</text>
</comment>
<evidence type="ECO:0000256" key="1">
    <source>
        <dbReference type="ARBA" id="ARBA00022737"/>
    </source>
</evidence>
<proteinExistence type="predicted"/>
<dbReference type="Proteomes" id="UP000688137">
    <property type="component" value="Unassembled WGS sequence"/>
</dbReference>
<keyword evidence="4" id="KW-1185">Reference proteome</keyword>
<feature type="domain" description="Protein kinase" evidence="2">
    <location>
        <begin position="102"/>
        <end position="389"/>
    </location>
</feature>
<dbReference type="Pfam" id="PF02493">
    <property type="entry name" value="MORN"/>
    <property type="match status" value="5"/>
</dbReference>
<reference evidence="3" key="1">
    <citation type="submission" date="2021-01" db="EMBL/GenBank/DDBJ databases">
        <authorList>
            <consortium name="Genoscope - CEA"/>
            <person name="William W."/>
        </authorList>
    </citation>
    <scope>NUCLEOTIDE SEQUENCE</scope>
</reference>
<gene>
    <name evidence="3" type="ORF">PPRIM_AZ9-3.1.T0040153</name>
</gene>
<dbReference type="PROSITE" id="PS50011">
    <property type="entry name" value="PROTEIN_KINASE_DOM"/>
    <property type="match status" value="1"/>
</dbReference>
<name>A0A8S1JLV7_PARPR</name>
<dbReference type="EMBL" id="CAJJDM010000001">
    <property type="protein sequence ID" value="CAD8042934.1"/>
    <property type="molecule type" value="Genomic_DNA"/>
</dbReference>
<dbReference type="SMART" id="SM00220">
    <property type="entry name" value="S_TKc"/>
    <property type="match status" value="1"/>
</dbReference>
<dbReference type="OMA" id="QGREYND"/>
<dbReference type="AlphaFoldDB" id="A0A8S1JLV7"/>
<accession>A0A8S1JLV7</accession>
<dbReference type="GO" id="GO:0005524">
    <property type="term" value="F:ATP binding"/>
    <property type="evidence" value="ECO:0007669"/>
    <property type="project" value="InterPro"/>
</dbReference>
<evidence type="ECO:0000313" key="4">
    <source>
        <dbReference type="Proteomes" id="UP000688137"/>
    </source>
</evidence>
<dbReference type="InterPro" id="IPR003409">
    <property type="entry name" value="MORN"/>
</dbReference>
<keyword evidence="1" id="KW-0677">Repeat</keyword>
<evidence type="ECO:0000259" key="2">
    <source>
        <dbReference type="PROSITE" id="PS50011"/>
    </source>
</evidence>
<sequence>MNQNKTLPFQLCFTGCKRCCYHCNLGCQSCLISIKQCLVPCCQTICDLMKTLCTKLNIKCSLCQNCYQQCCGEICNCQFRCTNPFLIQDQIPQELFEILQNFDHLGEQNMFCYGNVHILKENIIYPQSELHNPIMFAQKIIDHSNKSMAKQFTAEWIPRLKQRFPHILQLQLMLQRQIDGFFSKQYRTYLFYDYILDSFQQEFQYRMKMDNYFSQNELLAYFLAIISGITYLQTQGINPSFIDLNEVYLTETGTIKLLDPSFYPKRSPMQQVLDDIVQSKKIYAKILKRNNKIKYYLAPEQLQEINTGNDQTRLNSCLFTLAIQIIQYSIMKNMDDCYVNYNINYELLDERKTLASQFLSIEFMMLLNQCLEVDPDQRISIQLAYQQFIKLPDVQILILEMPKEFGLAYNSLIIQQDFQLQLPQTINIEPKFNQIKQQPQQQQQIQQPQQIKSQKNAFEELLKQKNYQIGQKQESVFTKILREKNYQFGYKPKPNVREQLELYSPQDSFLDKLDMYRQQPLILYQQQSPIEKEIQLFSKQQELDKDNQEYKYIRETYPNGCIYEGYKFNNQREGQGKYIHPTGAFYEGQWHNNKMEGMGKFYNNDFLIYDGEWKEDEYHGQGREYNDDPDNLGVVNYKNLNNIEQIWMTYQGTFKNDKREGQGNMEFVNGAVYHGEFQNGLPHGKGKYSDKDQRIIGQWNEGRFIDDM</sequence>
<dbReference type="GO" id="GO:0004672">
    <property type="term" value="F:protein kinase activity"/>
    <property type="evidence" value="ECO:0007669"/>
    <property type="project" value="InterPro"/>
</dbReference>
<dbReference type="InterPro" id="IPR000719">
    <property type="entry name" value="Prot_kinase_dom"/>
</dbReference>
<dbReference type="SMART" id="SM00698">
    <property type="entry name" value="MORN"/>
    <property type="match status" value="5"/>
</dbReference>
<dbReference type="PANTHER" id="PTHR43215">
    <property type="entry name" value="RADIAL SPOKE HEAD 1 HOMOLOG"/>
    <property type="match status" value="1"/>
</dbReference>
<evidence type="ECO:0000313" key="3">
    <source>
        <dbReference type="EMBL" id="CAD8042934.1"/>
    </source>
</evidence>
<organism evidence="3 4">
    <name type="scientific">Paramecium primaurelia</name>
    <dbReference type="NCBI Taxonomy" id="5886"/>
    <lineage>
        <taxon>Eukaryota</taxon>
        <taxon>Sar</taxon>
        <taxon>Alveolata</taxon>
        <taxon>Ciliophora</taxon>
        <taxon>Intramacronucleata</taxon>
        <taxon>Oligohymenophorea</taxon>
        <taxon>Peniculida</taxon>
        <taxon>Parameciidae</taxon>
        <taxon>Paramecium</taxon>
    </lineage>
</organism>